<proteinExistence type="predicted"/>
<feature type="region of interest" description="Disordered" evidence="1">
    <location>
        <begin position="152"/>
        <end position="208"/>
    </location>
</feature>
<sequence length="208" mass="22434">MGFGVALVDITSYPVSKTFADLLGGLNPIKLEAPAAPAKPSECAPDNSKADRNRIIKFHIPEGLQTDAEIQDTCDDELQSAMKIYCRDLHVVSTFHKDRINQLKSRRQQLSDSPGYSDPVFLEIIDSIVAYAEDLKKENNSFNIADDARCDKAGGGSVEKSPSHVGTGEKGPIQKNIEGSENVAPKAADPEQEAMSIFSSIPIGSATE</sequence>
<protein>
    <submittedName>
        <fullName evidence="3">Uncharacterized protein isoform X2</fullName>
    </submittedName>
</protein>
<name>A0ABM3R0B9_SPIOL</name>
<gene>
    <name evidence="3" type="primary">LOC130463833</name>
</gene>
<accession>A0ABM3R0B9</accession>
<evidence type="ECO:0000313" key="2">
    <source>
        <dbReference type="Proteomes" id="UP000813463"/>
    </source>
</evidence>
<evidence type="ECO:0000313" key="3">
    <source>
        <dbReference type="RefSeq" id="XP_056689074.1"/>
    </source>
</evidence>
<dbReference type="Proteomes" id="UP000813463">
    <property type="component" value="Chromosome 6"/>
</dbReference>
<reference evidence="3" key="2">
    <citation type="submission" date="2025-08" db="UniProtKB">
        <authorList>
            <consortium name="RefSeq"/>
        </authorList>
    </citation>
    <scope>IDENTIFICATION</scope>
    <source>
        <tissue evidence="3">Leaf</tissue>
    </source>
</reference>
<keyword evidence="2" id="KW-1185">Reference proteome</keyword>
<dbReference type="RefSeq" id="XP_056689074.1">
    <property type="nucleotide sequence ID" value="XM_056833096.1"/>
</dbReference>
<evidence type="ECO:0000256" key="1">
    <source>
        <dbReference type="SAM" id="MobiDB-lite"/>
    </source>
</evidence>
<dbReference type="GeneID" id="130463833"/>
<reference evidence="2" key="1">
    <citation type="journal article" date="2021" name="Nat. Commun.">
        <title>Genomic analyses provide insights into spinach domestication and the genetic basis of agronomic traits.</title>
        <authorList>
            <person name="Cai X."/>
            <person name="Sun X."/>
            <person name="Xu C."/>
            <person name="Sun H."/>
            <person name="Wang X."/>
            <person name="Ge C."/>
            <person name="Zhang Z."/>
            <person name="Wang Q."/>
            <person name="Fei Z."/>
            <person name="Jiao C."/>
            <person name="Wang Q."/>
        </authorList>
    </citation>
    <scope>NUCLEOTIDE SEQUENCE [LARGE SCALE GENOMIC DNA]</scope>
    <source>
        <strain evidence="2">cv. Varoflay</strain>
    </source>
</reference>
<organism evidence="2 3">
    <name type="scientific">Spinacia oleracea</name>
    <name type="common">Spinach</name>
    <dbReference type="NCBI Taxonomy" id="3562"/>
    <lineage>
        <taxon>Eukaryota</taxon>
        <taxon>Viridiplantae</taxon>
        <taxon>Streptophyta</taxon>
        <taxon>Embryophyta</taxon>
        <taxon>Tracheophyta</taxon>
        <taxon>Spermatophyta</taxon>
        <taxon>Magnoliopsida</taxon>
        <taxon>eudicotyledons</taxon>
        <taxon>Gunneridae</taxon>
        <taxon>Pentapetalae</taxon>
        <taxon>Caryophyllales</taxon>
        <taxon>Chenopodiaceae</taxon>
        <taxon>Chenopodioideae</taxon>
        <taxon>Anserineae</taxon>
        <taxon>Spinacia</taxon>
    </lineage>
</organism>